<name>A0A222MVS3_9BACT</name>
<dbReference type="OrthoDB" id="5339525at2"/>
<accession>A0A222MVS3</accession>
<dbReference type="KEGG" id="cavi:CAV_0110"/>
<evidence type="ECO:0000313" key="1">
    <source>
        <dbReference type="EMBL" id="ASQ29782.1"/>
    </source>
</evidence>
<keyword evidence="1" id="KW-0808">Transferase</keyword>
<dbReference type="AlphaFoldDB" id="A0A222MVS3"/>
<keyword evidence="2" id="KW-1185">Reference proteome</keyword>
<dbReference type="RefSeq" id="WP_094324577.1">
    <property type="nucleotide sequence ID" value="NZ_CP022347.1"/>
</dbReference>
<dbReference type="GO" id="GO:0061710">
    <property type="term" value="F:L-threonylcarbamoyladenylate synthase"/>
    <property type="evidence" value="ECO:0007669"/>
    <property type="project" value="UniProtKB-EC"/>
</dbReference>
<gene>
    <name evidence="1" type="primary">tsaC</name>
    <name evidence="1" type="ORF">CAV_0110</name>
</gene>
<keyword evidence="1" id="KW-0548">Nucleotidyltransferase</keyword>
<reference evidence="1 2" key="1">
    <citation type="submission" date="2017-07" db="EMBL/GenBank/DDBJ databases">
        <title>Analysis of two Campylobacter avium genomes and identification of a novel hippuricase gene.</title>
        <authorList>
            <person name="Miller W.G."/>
            <person name="Chapman M.H."/>
            <person name="Yee E."/>
            <person name="Revez J."/>
            <person name="Bono J.L."/>
            <person name="Rossi M."/>
        </authorList>
    </citation>
    <scope>NUCLEOTIDE SEQUENCE [LARGE SCALE GENOMIC DNA]</scope>
    <source>
        <strain evidence="1 2">LMG 24591</strain>
    </source>
</reference>
<protein>
    <submittedName>
        <fullName evidence="1">Threonylcarbamoyl-AMP synthase TsaC</fullName>
        <ecNumber evidence="1">2.7.7.87</ecNumber>
    </submittedName>
</protein>
<proteinExistence type="predicted"/>
<dbReference type="EC" id="2.7.7.87" evidence="1"/>
<dbReference type="InterPro" id="IPR017945">
    <property type="entry name" value="DHBP_synth_RibB-like_a/b_dom"/>
</dbReference>
<organism evidence="1 2">
    <name type="scientific">Campylobacter avium LMG 24591</name>
    <dbReference type="NCBI Taxonomy" id="522484"/>
    <lineage>
        <taxon>Bacteria</taxon>
        <taxon>Pseudomonadati</taxon>
        <taxon>Campylobacterota</taxon>
        <taxon>Epsilonproteobacteria</taxon>
        <taxon>Campylobacterales</taxon>
        <taxon>Campylobacteraceae</taxon>
        <taxon>Campylobacter</taxon>
    </lineage>
</organism>
<dbReference type="EMBL" id="CP022347">
    <property type="protein sequence ID" value="ASQ29782.1"/>
    <property type="molecule type" value="Genomic_DNA"/>
</dbReference>
<sequence>MNKLENKIILAQTDTTVGFLSKDFRLLNKIKNRKLDTPCILSTAFLSELKSFTRCPVKFRNMIRKAKKTSFVLSNSFSFRFVNDERHSKFLKKFGFFYSSSANKHGQNFDELWAKKVADIVLDEPLYEAKSSSMIRLFRTKKTRLRR</sequence>
<dbReference type="SUPFAM" id="SSF55821">
    <property type="entry name" value="YrdC/RibB"/>
    <property type="match status" value="1"/>
</dbReference>
<dbReference type="Proteomes" id="UP000201169">
    <property type="component" value="Chromosome"/>
</dbReference>
<evidence type="ECO:0000313" key="2">
    <source>
        <dbReference type="Proteomes" id="UP000201169"/>
    </source>
</evidence>